<dbReference type="PROSITE" id="PS51077">
    <property type="entry name" value="HTH_ICLR"/>
    <property type="match status" value="1"/>
</dbReference>
<keyword evidence="1" id="KW-0805">Transcription regulation</keyword>
<accession>A0ABW2K118</accession>
<evidence type="ECO:0000256" key="3">
    <source>
        <dbReference type="ARBA" id="ARBA00023163"/>
    </source>
</evidence>
<feature type="domain" description="HTH iclR-type" evidence="4">
    <location>
        <begin position="10"/>
        <end position="72"/>
    </location>
</feature>
<organism evidence="6 7">
    <name type="scientific">Halobacillus campisalis</name>
    <dbReference type="NCBI Taxonomy" id="435909"/>
    <lineage>
        <taxon>Bacteria</taxon>
        <taxon>Bacillati</taxon>
        <taxon>Bacillota</taxon>
        <taxon>Bacilli</taxon>
        <taxon>Bacillales</taxon>
        <taxon>Bacillaceae</taxon>
        <taxon>Halobacillus</taxon>
    </lineage>
</organism>
<dbReference type="PROSITE" id="PS51078">
    <property type="entry name" value="ICLR_ED"/>
    <property type="match status" value="1"/>
</dbReference>
<dbReference type="Gene3D" id="1.10.10.10">
    <property type="entry name" value="Winged helix-like DNA-binding domain superfamily/Winged helix DNA-binding domain"/>
    <property type="match status" value="1"/>
</dbReference>
<dbReference type="RefSeq" id="WP_289215612.1">
    <property type="nucleotide sequence ID" value="NZ_JAPVRC010000003.1"/>
</dbReference>
<reference evidence="7" key="1">
    <citation type="journal article" date="2019" name="Int. J. Syst. Evol. Microbiol.">
        <title>The Global Catalogue of Microorganisms (GCM) 10K type strain sequencing project: providing services to taxonomists for standard genome sequencing and annotation.</title>
        <authorList>
            <consortium name="The Broad Institute Genomics Platform"/>
            <consortium name="The Broad Institute Genome Sequencing Center for Infectious Disease"/>
            <person name="Wu L."/>
            <person name="Ma J."/>
        </authorList>
    </citation>
    <scope>NUCLEOTIDE SEQUENCE [LARGE SCALE GENOMIC DNA]</scope>
    <source>
        <strain evidence="7">CCUG 73951</strain>
    </source>
</reference>
<dbReference type="InterPro" id="IPR036388">
    <property type="entry name" value="WH-like_DNA-bd_sf"/>
</dbReference>
<evidence type="ECO:0000313" key="6">
    <source>
        <dbReference type="EMBL" id="MFC7319840.1"/>
    </source>
</evidence>
<dbReference type="InterPro" id="IPR029016">
    <property type="entry name" value="GAF-like_dom_sf"/>
</dbReference>
<dbReference type="InterPro" id="IPR014757">
    <property type="entry name" value="Tscrpt_reg_IclR_C"/>
</dbReference>
<name>A0ABW2K118_9BACI</name>
<evidence type="ECO:0000259" key="5">
    <source>
        <dbReference type="PROSITE" id="PS51078"/>
    </source>
</evidence>
<dbReference type="PANTHER" id="PTHR30136:SF24">
    <property type="entry name" value="HTH-TYPE TRANSCRIPTIONAL REPRESSOR ALLR"/>
    <property type="match status" value="1"/>
</dbReference>
<keyword evidence="3" id="KW-0804">Transcription</keyword>
<dbReference type="SMART" id="SM00346">
    <property type="entry name" value="HTH_ICLR"/>
    <property type="match status" value="1"/>
</dbReference>
<evidence type="ECO:0000313" key="7">
    <source>
        <dbReference type="Proteomes" id="UP001596494"/>
    </source>
</evidence>
<comment type="caution">
    <text evidence="6">The sequence shown here is derived from an EMBL/GenBank/DDBJ whole genome shotgun (WGS) entry which is preliminary data.</text>
</comment>
<dbReference type="Proteomes" id="UP001596494">
    <property type="component" value="Unassembled WGS sequence"/>
</dbReference>
<dbReference type="Gene3D" id="3.30.450.40">
    <property type="match status" value="1"/>
</dbReference>
<evidence type="ECO:0000259" key="4">
    <source>
        <dbReference type="PROSITE" id="PS51077"/>
    </source>
</evidence>
<evidence type="ECO:0000256" key="1">
    <source>
        <dbReference type="ARBA" id="ARBA00023015"/>
    </source>
</evidence>
<gene>
    <name evidence="6" type="ORF">ACFQMN_02925</name>
</gene>
<protein>
    <submittedName>
        <fullName evidence="6">IclR family transcriptional regulator</fullName>
    </submittedName>
</protein>
<dbReference type="PANTHER" id="PTHR30136">
    <property type="entry name" value="HELIX-TURN-HELIX TRANSCRIPTIONAL REGULATOR, ICLR FAMILY"/>
    <property type="match status" value="1"/>
</dbReference>
<proteinExistence type="predicted"/>
<feature type="domain" description="IclR-ED" evidence="5">
    <location>
        <begin position="73"/>
        <end position="254"/>
    </location>
</feature>
<sequence>MNINKEENHVQSVVRAAHILQLVANSDHPITINQLSEETNLNRTTVWRLLETLEFLHYVERDLPTKGYQLGYAPYRLFSKNNMYLSLIRKARPLLEKLRDEINETVLLSVPKHNGTLTIDQIDAPHSIRPINLVNRLLPSHCTSNGKLLLSRLSIEEFNLILDRELEPITRFTITDPTLLQEELNWVRDHGFSLSLREWDESENGMSVEITDNRNELIGFISLLGPYQRLSKDKMLTLAPKIKSTAKEIAEKLS</sequence>
<dbReference type="Pfam" id="PF09339">
    <property type="entry name" value="HTH_IclR"/>
    <property type="match status" value="1"/>
</dbReference>
<dbReference type="InterPro" id="IPR050707">
    <property type="entry name" value="HTH_MetabolicPath_Reg"/>
</dbReference>
<dbReference type="SUPFAM" id="SSF55781">
    <property type="entry name" value="GAF domain-like"/>
    <property type="match status" value="1"/>
</dbReference>
<dbReference type="SUPFAM" id="SSF46785">
    <property type="entry name" value="Winged helix' DNA-binding domain"/>
    <property type="match status" value="1"/>
</dbReference>
<dbReference type="InterPro" id="IPR005471">
    <property type="entry name" value="Tscrpt_reg_IclR_N"/>
</dbReference>
<dbReference type="InterPro" id="IPR036390">
    <property type="entry name" value="WH_DNA-bd_sf"/>
</dbReference>
<evidence type="ECO:0000256" key="2">
    <source>
        <dbReference type="ARBA" id="ARBA00023125"/>
    </source>
</evidence>
<dbReference type="EMBL" id="JBHTBY010000001">
    <property type="protein sequence ID" value="MFC7319840.1"/>
    <property type="molecule type" value="Genomic_DNA"/>
</dbReference>
<keyword evidence="7" id="KW-1185">Reference proteome</keyword>
<keyword evidence="2" id="KW-0238">DNA-binding</keyword>
<dbReference type="Pfam" id="PF01614">
    <property type="entry name" value="IclR_C"/>
    <property type="match status" value="1"/>
</dbReference>